<dbReference type="EMBL" id="PXWF02000241">
    <property type="protein sequence ID" value="PWF46720.1"/>
    <property type="molecule type" value="Genomic_DNA"/>
</dbReference>
<accession>A0A2U2HIZ8</accession>
<feature type="region of interest" description="Disordered" evidence="1">
    <location>
        <begin position="1"/>
        <end position="27"/>
    </location>
</feature>
<name>A0A2U2HIZ8_9BURK</name>
<reference evidence="2 3" key="1">
    <citation type="submission" date="2018-04" db="EMBL/GenBank/DDBJ databases">
        <title>Massilia violaceinigra sp. nov., a novel purple-pigmented bacterium isolated from Tianshan glacier, Xinjiang, China.</title>
        <authorList>
            <person name="Wang H."/>
        </authorList>
    </citation>
    <scope>NUCLEOTIDE SEQUENCE [LARGE SCALE GENOMIC DNA]</scope>
    <source>
        <strain evidence="2 3">B448-2</strain>
    </source>
</reference>
<dbReference type="Proteomes" id="UP000241421">
    <property type="component" value="Unassembled WGS sequence"/>
</dbReference>
<organism evidence="2 3">
    <name type="scientific">Massilia glaciei</name>
    <dbReference type="NCBI Taxonomy" id="1524097"/>
    <lineage>
        <taxon>Bacteria</taxon>
        <taxon>Pseudomonadati</taxon>
        <taxon>Pseudomonadota</taxon>
        <taxon>Betaproteobacteria</taxon>
        <taxon>Burkholderiales</taxon>
        <taxon>Oxalobacteraceae</taxon>
        <taxon>Telluria group</taxon>
        <taxon>Massilia</taxon>
    </lineage>
</organism>
<evidence type="ECO:0000313" key="3">
    <source>
        <dbReference type="Proteomes" id="UP000241421"/>
    </source>
</evidence>
<dbReference type="AlphaFoldDB" id="A0A2U2HIZ8"/>
<proteinExistence type="predicted"/>
<evidence type="ECO:0000256" key="1">
    <source>
        <dbReference type="SAM" id="MobiDB-lite"/>
    </source>
</evidence>
<evidence type="ECO:0000313" key="2">
    <source>
        <dbReference type="EMBL" id="PWF46720.1"/>
    </source>
</evidence>
<comment type="caution">
    <text evidence="2">The sequence shown here is derived from an EMBL/GenBank/DDBJ whole genome shotgun (WGS) entry which is preliminary data.</text>
</comment>
<keyword evidence="3" id="KW-1185">Reference proteome</keyword>
<feature type="compositionally biased region" description="Basic and acidic residues" evidence="1">
    <location>
        <begin position="10"/>
        <end position="20"/>
    </location>
</feature>
<protein>
    <submittedName>
        <fullName evidence="2">Uncharacterized protein</fullName>
    </submittedName>
</protein>
<sequence length="242" mass="26560">MARIAAMKNAAEEAKRERQHQPVRQPKKAAACAGSGHLMLWDRTQEVPAGGQIQATVLRAHRPGFVESVPDECVDGWEIETTPYASIGKTGLIEFQAGTPDGTLITVAAVVGKERIRGKVRAFDARQHPLKGTWRQVAERPCEAGAVERMPYEPIQELVFDAGGRFSVTQRPFEAYKDYWGEYRHVASSGAVEFSIEKGNKVPPDVRLQGTAKITGADLVLDDVVLWPAPDGVKLCGLRFAR</sequence>
<gene>
    <name evidence="2" type="ORF">C7C56_015495</name>
</gene>